<dbReference type="EMBL" id="JAQOND010000032">
    <property type="protein sequence ID" value="MDC2828471.1"/>
    <property type="molecule type" value="Genomic_DNA"/>
</dbReference>
<sequence>MNKEQSIMDVKTNYHVLLGEVFEEYLYLIAQKSVDVDLKQASADFATVSDFRDYLHFCKHCPDMDVEWLQHDLMIEYN</sequence>
<reference evidence="1" key="1">
    <citation type="submission" date="2023-01" db="EMBL/GenBank/DDBJ databases">
        <title>Genome analysis of 13 Lactobacillus isolated from gut of wild boar.</title>
        <authorList>
            <person name="Papp P."/>
            <person name="Libisch B."/>
            <person name="Nagy T."/>
            <person name="Olasz F."/>
        </authorList>
    </citation>
    <scope>NUCLEOTIDE SEQUENCE</scope>
    <source>
        <strain evidence="1">F108</strain>
    </source>
</reference>
<evidence type="ECO:0000313" key="1">
    <source>
        <dbReference type="EMBL" id="MDC2828471.1"/>
    </source>
</evidence>
<dbReference type="AlphaFoldDB" id="A0AAJ1HSK1"/>
<name>A0AAJ1HSK1_LIMMU</name>
<organism evidence="1 2">
    <name type="scientific">Limosilactobacillus mucosae</name>
    <name type="common">Lactobacillus mucosae</name>
    <dbReference type="NCBI Taxonomy" id="97478"/>
    <lineage>
        <taxon>Bacteria</taxon>
        <taxon>Bacillati</taxon>
        <taxon>Bacillota</taxon>
        <taxon>Bacilli</taxon>
        <taxon>Lactobacillales</taxon>
        <taxon>Lactobacillaceae</taxon>
        <taxon>Limosilactobacillus</taxon>
    </lineage>
</organism>
<comment type="caution">
    <text evidence="1">The sequence shown here is derived from an EMBL/GenBank/DDBJ whole genome shotgun (WGS) entry which is preliminary data.</text>
</comment>
<dbReference type="RefSeq" id="WP_272207421.1">
    <property type="nucleotide sequence ID" value="NZ_JAQONC010000001.1"/>
</dbReference>
<evidence type="ECO:0000313" key="2">
    <source>
        <dbReference type="Proteomes" id="UP001218021"/>
    </source>
</evidence>
<accession>A0AAJ1HSK1</accession>
<proteinExistence type="predicted"/>
<dbReference type="Proteomes" id="UP001218021">
    <property type="component" value="Unassembled WGS sequence"/>
</dbReference>
<protein>
    <submittedName>
        <fullName evidence="1">Uncharacterized protein</fullName>
    </submittedName>
</protein>
<gene>
    <name evidence="1" type="ORF">PO158_09280</name>
</gene>